<proteinExistence type="predicted"/>
<dbReference type="Proteomes" id="UP000236737">
    <property type="component" value="Unassembled WGS sequence"/>
</dbReference>
<reference evidence="2" key="1">
    <citation type="submission" date="2016-10" db="EMBL/GenBank/DDBJ databases">
        <authorList>
            <person name="Varghese N."/>
            <person name="Submissions S."/>
        </authorList>
    </citation>
    <scope>NUCLEOTIDE SEQUENCE [LARGE SCALE GENOMIC DNA]</scope>
    <source>
        <strain evidence="2">CGMCC 1.9230</strain>
    </source>
</reference>
<sequence length="105" mass="12526">MVFNFKILFFTLISCCYLNTVFEFSDNEEKLNFEKETHSYIYQNTLNLNISETKTEKKVAVFKSDFQPKIVFYPVIISKAITNNFENKFNQPPQRRYILYASLLI</sequence>
<protein>
    <submittedName>
        <fullName evidence="1">Uncharacterized protein</fullName>
    </submittedName>
</protein>
<evidence type="ECO:0000313" key="2">
    <source>
        <dbReference type="Proteomes" id="UP000236737"/>
    </source>
</evidence>
<keyword evidence="2" id="KW-1185">Reference proteome</keyword>
<name>A0A1H5VBI3_9FLAO</name>
<accession>A0A1H5VBI3</accession>
<dbReference type="EMBL" id="FNVP01000003">
    <property type="protein sequence ID" value="SEF84580.1"/>
    <property type="molecule type" value="Genomic_DNA"/>
</dbReference>
<dbReference type="AlphaFoldDB" id="A0A1H5VBI3"/>
<gene>
    <name evidence="1" type="ORF">SAMN04488130_103147</name>
</gene>
<evidence type="ECO:0000313" key="1">
    <source>
        <dbReference type="EMBL" id="SEF84580.1"/>
    </source>
</evidence>
<organism evidence="1 2">
    <name type="scientific">Flavobacterium urumqiense</name>
    <dbReference type="NCBI Taxonomy" id="935224"/>
    <lineage>
        <taxon>Bacteria</taxon>
        <taxon>Pseudomonadati</taxon>
        <taxon>Bacteroidota</taxon>
        <taxon>Flavobacteriia</taxon>
        <taxon>Flavobacteriales</taxon>
        <taxon>Flavobacteriaceae</taxon>
        <taxon>Flavobacterium</taxon>
    </lineage>
</organism>